<name>A0ABX1X1T2_9BACT</name>
<comment type="caution">
    <text evidence="1">The sequence shown here is derived from an EMBL/GenBank/DDBJ whole genome shotgun (WGS) entry which is preliminary data.</text>
</comment>
<dbReference type="Proteomes" id="UP000732105">
    <property type="component" value="Unassembled WGS sequence"/>
</dbReference>
<dbReference type="EMBL" id="RZNH01000062">
    <property type="protein sequence ID" value="NOU62274.1"/>
    <property type="molecule type" value="Genomic_DNA"/>
</dbReference>
<dbReference type="RefSeq" id="WP_171597533.1">
    <property type="nucleotide sequence ID" value="NZ_RZNH01000062.1"/>
</dbReference>
<reference evidence="1 2" key="1">
    <citation type="submission" date="2018-12" db="EMBL/GenBank/DDBJ databases">
        <title>Marinifilum JC070 sp. nov., a marine bacterium isolated from Yongle Blue Hole in the South China Sea.</title>
        <authorList>
            <person name="Fu T."/>
        </authorList>
    </citation>
    <scope>NUCLEOTIDE SEQUENCE [LARGE SCALE GENOMIC DNA]</scope>
    <source>
        <strain evidence="1 2">JC070</strain>
    </source>
</reference>
<evidence type="ECO:0000313" key="2">
    <source>
        <dbReference type="Proteomes" id="UP000732105"/>
    </source>
</evidence>
<proteinExistence type="predicted"/>
<keyword evidence="2" id="KW-1185">Reference proteome</keyword>
<accession>A0ABX1X1T2</accession>
<evidence type="ECO:0000313" key="1">
    <source>
        <dbReference type="EMBL" id="NOU62274.1"/>
    </source>
</evidence>
<gene>
    <name evidence="1" type="ORF">ELS83_20970</name>
</gene>
<protein>
    <recommendedName>
        <fullName evidence="3">DUF4240 domain-containing protein</fullName>
    </recommendedName>
</protein>
<evidence type="ECO:0008006" key="3">
    <source>
        <dbReference type="Google" id="ProtNLM"/>
    </source>
</evidence>
<sequence>MTEIPKHIELKFYLTIIGEIPIEEFENWIYNDKEIESVLSEDYYLELVSFNYKKNGAKYELVNLLSEKYIDLGEYEKWKMLNKFRIALKRDENLPDILREFYDLYCRGYVFLNDLGLGYGLMVEVPPSANYKADSWEQMNEIEKKELIDSFYPQLDFDIKRAINWIEKGKIVLTGETDEIGHYEYEDLRTENERKSTVWTEVGRDDKTGFKAFESNLKILKEQEKRLTTIYKKHKWLSVLRKLFRI</sequence>
<organism evidence="1 2">
    <name type="scientific">Marinifilum caeruleilacunae</name>
    <dbReference type="NCBI Taxonomy" id="2499076"/>
    <lineage>
        <taxon>Bacteria</taxon>
        <taxon>Pseudomonadati</taxon>
        <taxon>Bacteroidota</taxon>
        <taxon>Bacteroidia</taxon>
        <taxon>Marinilabiliales</taxon>
        <taxon>Marinifilaceae</taxon>
    </lineage>
</organism>